<evidence type="ECO:0000313" key="2">
    <source>
        <dbReference type="EMBL" id="ELZ58547.1"/>
    </source>
</evidence>
<dbReference type="Pfam" id="PF26448">
    <property type="entry name" value="DUF8127"/>
    <property type="match status" value="1"/>
</dbReference>
<dbReference type="EMBL" id="AOJO01000024">
    <property type="protein sequence ID" value="ELZ58547.1"/>
    <property type="molecule type" value="Genomic_DNA"/>
</dbReference>
<feature type="transmembrane region" description="Helical" evidence="1">
    <location>
        <begin position="265"/>
        <end position="282"/>
    </location>
</feature>
<reference evidence="2 3" key="1">
    <citation type="journal article" date="2014" name="PLoS Genet.">
        <title>Phylogenetically driven sequencing of extremely halophilic archaea reveals strategies for static and dynamic osmo-response.</title>
        <authorList>
            <person name="Becker E.A."/>
            <person name="Seitzer P.M."/>
            <person name="Tritt A."/>
            <person name="Larsen D."/>
            <person name="Krusor M."/>
            <person name="Yao A.I."/>
            <person name="Wu D."/>
            <person name="Madern D."/>
            <person name="Eisen J.A."/>
            <person name="Darling A.E."/>
            <person name="Facciotti M.T."/>
        </authorList>
    </citation>
    <scope>NUCLEOTIDE SEQUENCE [LARGE SCALE GENOMIC DNA]</scope>
    <source>
        <strain evidence="2 3">ATCC 700873</strain>
    </source>
</reference>
<dbReference type="PATRIC" id="fig|1227481.4.peg.972"/>
<feature type="transmembrane region" description="Helical" evidence="1">
    <location>
        <begin position="231"/>
        <end position="253"/>
    </location>
</feature>
<keyword evidence="1" id="KW-0812">Transmembrane</keyword>
<keyword evidence="1" id="KW-0472">Membrane</keyword>
<name>M0FH53_9EURY</name>
<evidence type="ECO:0000256" key="1">
    <source>
        <dbReference type="SAM" id="Phobius"/>
    </source>
</evidence>
<dbReference type="Proteomes" id="UP000011689">
    <property type="component" value="Unassembled WGS sequence"/>
</dbReference>
<gene>
    <name evidence="2" type="ORF">C467_04932</name>
</gene>
<accession>M0FH53</accession>
<dbReference type="GeneID" id="72712844"/>
<dbReference type="AlphaFoldDB" id="M0FH53"/>
<protein>
    <submittedName>
        <fullName evidence="2">Uncharacterized protein</fullName>
    </submittedName>
</protein>
<keyword evidence="1" id="KW-1133">Transmembrane helix</keyword>
<keyword evidence="3" id="KW-1185">Reference proteome</keyword>
<proteinExistence type="predicted"/>
<dbReference type="OrthoDB" id="275608at2157"/>
<organism evidence="2 3">
    <name type="scientific">Halorubrum hochstenium ATCC 700873</name>
    <dbReference type="NCBI Taxonomy" id="1227481"/>
    <lineage>
        <taxon>Archaea</taxon>
        <taxon>Methanobacteriati</taxon>
        <taxon>Methanobacteriota</taxon>
        <taxon>Stenosarchaea group</taxon>
        <taxon>Halobacteria</taxon>
        <taxon>Halobacteriales</taxon>
        <taxon>Haloferacaceae</taxon>
        <taxon>Halorubrum</taxon>
    </lineage>
</organism>
<comment type="caution">
    <text evidence="2">The sequence shown here is derived from an EMBL/GenBank/DDBJ whole genome shotgun (WGS) entry which is preliminary data.</text>
</comment>
<feature type="transmembrane region" description="Helical" evidence="1">
    <location>
        <begin position="314"/>
        <end position="338"/>
    </location>
</feature>
<dbReference type="RefSeq" id="WP_008582429.1">
    <property type="nucleotide sequence ID" value="NZ_AOJO01000024.1"/>
</dbReference>
<dbReference type="InterPro" id="IPR058440">
    <property type="entry name" value="DUF8127"/>
</dbReference>
<sequence>MSPALPSARTAAIVALLLVGVILSFAFHATAAGSEIAYEATPVEPGEDPDLVAEASPDVTDLDERLSDAADRNREPVRTAAATGSFEGEISSELEIALDDARSPYARYDGRYYVWNLSTRGETANATIEMRPTDAESVFAAVARPAAESSSDLRRIIDEGTANGSGVRTGLYRRDGAYYAVAIESEAAVVSRIAASFAGFALTPVGRGYAAVGLGLLAYRYREPTRDRLLTVRRAAAVAALALPLALVASATFETGSLSRLVTGPATAAVVASGVVAGACVARSRWRSLVGVTVGIGLLATAAIAAALGPIGLLFGPLAVLFGIATGAVPFGYGYWFARPASDATSPSDSAGREDRDAGP</sequence>
<feature type="transmembrane region" description="Helical" evidence="1">
    <location>
        <begin position="289"/>
        <end position="308"/>
    </location>
</feature>
<evidence type="ECO:0000313" key="3">
    <source>
        <dbReference type="Proteomes" id="UP000011689"/>
    </source>
</evidence>